<accession>A0A816KI69</accession>
<dbReference type="GO" id="GO:0016787">
    <property type="term" value="F:hydrolase activity"/>
    <property type="evidence" value="ECO:0007669"/>
    <property type="project" value="InterPro"/>
</dbReference>
<dbReference type="PANTHER" id="PTHR23024:SF665">
    <property type="entry name" value="ALPHA_BETA HYDROLASE FOLD-3 DOMAIN-CONTAINING PROTEIN"/>
    <property type="match status" value="1"/>
</dbReference>
<evidence type="ECO:0000313" key="4">
    <source>
        <dbReference type="EMBL" id="CAF1921500.1"/>
    </source>
</evidence>
<evidence type="ECO:0000256" key="1">
    <source>
        <dbReference type="ARBA" id="ARBA00010515"/>
    </source>
</evidence>
<feature type="domain" description="Alpha/beta hydrolase fold-3" evidence="3">
    <location>
        <begin position="102"/>
        <end position="310"/>
    </location>
</feature>
<feature type="region of interest" description="Disordered" evidence="2">
    <location>
        <begin position="44"/>
        <end position="82"/>
    </location>
</feature>
<evidence type="ECO:0000259" key="3">
    <source>
        <dbReference type="Pfam" id="PF07859"/>
    </source>
</evidence>
<sequence>KSGQDRSISFIHIRQLRIKKTNSQTDMSEPSEASDPCALIGIVKNPDGTITRDPPDSPASQPNLTSPLQSYPKTSSYQTSRGCVSTSPPPHYVCLNKKLSRFITGSVDFKLYDDFCNLMARVLNVVVASPSYRLAPEHRLPAAYHDGADALTFIRKSDDEWIKSHVYLFNVFLMGTGSGGNLAYSVGHRVANVLDPLLRICGLILHHPFFGGEERCESKIRHENDRVFPPAVGDLCWELCLPVGENRDHAYSNPTMGDGLEVLGALKWKVMVCGGGGDPMIDRQRDVAKLMKEKGIHVVECFTDGDVHGAELGDPSKSQTLFASIKSFISSTPYRF</sequence>
<dbReference type="AlphaFoldDB" id="A0A816KI69"/>
<comment type="similarity">
    <text evidence="1">Belongs to the 'GDXG' lipolytic enzyme family.</text>
</comment>
<dbReference type="PANTHER" id="PTHR23024">
    <property type="entry name" value="ARYLACETAMIDE DEACETYLASE"/>
    <property type="match status" value="1"/>
</dbReference>
<gene>
    <name evidence="4" type="ORF">DARMORV10_C02P62000.1</name>
</gene>
<dbReference type="Pfam" id="PF07859">
    <property type="entry name" value="Abhydrolase_3"/>
    <property type="match status" value="1"/>
</dbReference>
<protein>
    <submittedName>
        <fullName evidence="4">(rape) hypothetical protein</fullName>
    </submittedName>
</protein>
<dbReference type="Proteomes" id="UP001295469">
    <property type="component" value="Chromosome C02"/>
</dbReference>
<dbReference type="EMBL" id="HG994366">
    <property type="protein sequence ID" value="CAF1921500.1"/>
    <property type="molecule type" value="Genomic_DNA"/>
</dbReference>
<feature type="compositionally biased region" description="Polar residues" evidence="2">
    <location>
        <begin position="58"/>
        <end position="82"/>
    </location>
</feature>
<reference evidence="4" key="1">
    <citation type="submission" date="2021-01" db="EMBL/GenBank/DDBJ databases">
        <authorList>
            <consortium name="Genoscope - CEA"/>
            <person name="William W."/>
        </authorList>
    </citation>
    <scope>NUCLEOTIDE SEQUENCE</scope>
</reference>
<name>A0A816KI69_BRANA</name>
<proteinExistence type="inferred from homology"/>
<dbReference type="Gene3D" id="3.40.50.1820">
    <property type="entry name" value="alpha/beta hydrolase"/>
    <property type="match status" value="1"/>
</dbReference>
<dbReference type="InterPro" id="IPR013094">
    <property type="entry name" value="AB_hydrolase_3"/>
</dbReference>
<dbReference type="InterPro" id="IPR029058">
    <property type="entry name" value="AB_hydrolase_fold"/>
</dbReference>
<dbReference type="SUPFAM" id="SSF53474">
    <property type="entry name" value="alpha/beta-Hydrolases"/>
    <property type="match status" value="1"/>
</dbReference>
<dbReference type="InterPro" id="IPR050466">
    <property type="entry name" value="Carboxylest/Gibb_receptor"/>
</dbReference>
<organism evidence="4">
    <name type="scientific">Brassica napus</name>
    <name type="common">Rape</name>
    <dbReference type="NCBI Taxonomy" id="3708"/>
    <lineage>
        <taxon>Eukaryota</taxon>
        <taxon>Viridiplantae</taxon>
        <taxon>Streptophyta</taxon>
        <taxon>Embryophyta</taxon>
        <taxon>Tracheophyta</taxon>
        <taxon>Spermatophyta</taxon>
        <taxon>Magnoliopsida</taxon>
        <taxon>eudicotyledons</taxon>
        <taxon>Gunneridae</taxon>
        <taxon>Pentapetalae</taxon>
        <taxon>rosids</taxon>
        <taxon>malvids</taxon>
        <taxon>Brassicales</taxon>
        <taxon>Brassicaceae</taxon>
        <taxon>Brassiceae</taxon>
        <taxon>Brassica</taxon>
    </lineage>
</organism>
<evidence type="ECO:0000256" key="2">
    <source>
        <dbReference type="SAM" id="MobiDB-lite"/>
    </source>
</evidence>
<feature type="non-terminal residue" evidence="4">
    <location>
        <position position="336"/>
    </location>
</feature>